<reference evidence="2" key="1">
    <citation type="submission" date="2023-01" db="EMBL/GenBank/DDBJ databases">
        <title>Draft genome sequence of Nocardiopsis sp. LSu2-4 isolated from halophytes.</title>
        <authorList>
            <person name="Duangmal K."/>
            <person name="Chantavorakit T."/>
        </authorList>
    </citation>
    <scope>NUCLEOTIDE SEQUENCE</scope>
    <source>
        <strain evidence="2">LSu2-4</strain>
    </source>
</reference>
<keyword evidence="1" id="KW-0732">Signal</keyword>
<dbReference type="InterPro" id="IPR006311">
    <property type="entry name" value="TAT_signal"/>
</dbReference>
<evidence type="ECO:0000313" key="3">
    <source>
        <dbReference type="Proteomes" id="UP001165685"/>
    </source>
</evidence>
<dbReference type="Proteomes" id="UP001165685">
    <property type="component" value="Unassembled WGS sequence"/>
</dbReference>
<dbReference type="InterPro" id="IPR036278">
    <property type="entry name" value="Sialidase_sf"/>
</dbReference>
<comment type="caution">
    <text evidence="2">The sequence shown here is derived from an EMBL/GenBank/DDBJ whole genome shotgun (WGS) entry which is preliminary data.</text>
</comment>
<dbReference type="RefSeq" id="WP_270676731.1">
    <property type="nucleotide sequence ID" value="NZ_JAQFWP010000009.1"/>
</dbReference>
<keyword evidence="3" id="KW-1185">Reference proteome</keyword>
<feature type="signal peptide" evidence="1">
    <location>
        <begin position="1"/>
        <end position="32"/>
    </location>
</feature>
<organism evidence="2 3">
    <name type="scientific">Nocardiopsis suaedae</name>
    <dbReference type="NCBI Taxonomy" id="3018444"/>
    <lineage>
        <taxon>Bacteria</taxon>
        <taxon>Bacillati</taxon>
        <taxon>Actinomycetota</taxon>
        <taxon>Actinomycetes</taxon>
        <taxon>Streptosporangiales</taxon>
        <taxon>Nocardiopsidaceae</taxon>
        <taxon>Nocardiopsis</taxon>
    </lineage>
</organism>
<proteinExistence type="predicted"/>
<accession>A0ABT4THM3</accession>
<sequence>MAPVRTSARRRALAAAAAAPVAAVLLQAPAHAAQDAPGLTPAGATVLDEQALYFVSYDGLVNNSSYQQDAILTHGRYQYATWYTADRSPVIARRTVASGGGTGHWESVVLPHSLSIDDSHNTISLGVSPEDGRIHAALDTHSSTVYYFRSEAGLADAPASEWTADAFGGVQRDLEGVDVGTFTYPRFVQSPSGALQLSFRNGVSGNGTMELAEYRDGEWTRLGPWTSATGTYRDHGGTSERRNLYLHGIDYDADGRLHASFTWRERSGDIACGPGNVTNHDTGYVYSDDEGRTWHTDDGATAAVTGGGRMLSVNTPGHVVDPLSADHALLNQEAQNVDAEGNPHVVISYVPGRFTQCVSDFTEDRRENGYAFHLYRDDAGEWHKREIPEPLNAFGRSKLVLDGDDDAYVVMPGGRIMAASAESGWTDWTKVHDGLGAFGEILVDDDEVRETGRFSVLYQEPSTGTTPSPIHVADFRTD</sequence>
<evidence type="ECO:0000256" key="1">
    <source>
        <dbReference type="SAM" id="SignalP"/>
    </source>
</evidence>
<name>A0ABT4THM3_9ACTN</name>
<dbReference type="Pfam" id="PF15892">
    <property type="entry name" value="BNR_4"/>
    <property type="match status" value="1"/>
</dbReference>
<protein>
    <submittedName>
        <fullName evidence="2">BNR repeat-containing protein</fullName>
    </submittedName>
</protein>
<feature type="chain" id="PRO_5045489209" evidence="1">
    <location>
        <begin position="33"/>
        <end position="478"/>
    </location>
</feature>
<dbReference type="PROSITE" id="PS51318">
    <property type="entry name" value="TAT"/>
    <property type="match status" value="1"/>
</dbReference>
<dbReference type="SUPFAM" id="SSF50939">
    <property type="entry name" value="Sialidases"/>
    <property type="match status" value="1"/>
</dbReference>
<dbReference type="EMBL" id="JAQFWP010000009">
    <property type="protein sequence ID" value="MDA2804204.1"/>
    <property type="molecule type" value="Genomic_DNA"/>
</dbReference>
<gene>
    <name evidence="2" type="ORF">O4U47_06740</name>
</gene>
<evidence type="ECO:0000313" key="2">
    <source>
        <dbReference type="EMBL" id="MDA2804204.1"/>
    </source>
</evidence>